<dbReference type="InterPro" id="IPR050625">
    <property type="entry name" value="ParA/MinD_ATPase"/>
</dbReference>
<evidence type="ECO:0000259" key="2">
    <source>
        <dbReference type="Pfam" id="PF13614"/>
    </source>
</evidence>
<feature type="compositionally biased region" description="Low complexity" evidence="1">
    <location>
        <begin position="134"/>
        <end position="257"/>
    </location>
</feature>
<dbReference type="Gene3D" id="3.40.50.300">
    <property type="entry name" value="P-loop containing nucleotide triphosphate hydrolases"/>
    <property type="match status" value="1"/>
</dbReference>
<dbReference type="RefSeq" id="WP_387132497.1">
    <property type="nucleotide sequence ID" value="NZ_JBIATK010000015.1"/>
</dbReference>
<protein>
    <submittedName>
        <fullName evidence="3">AAA family ATPase</fullName>
    </submittedName>
</protein>
<evidence type="ECO:0000256" key="1">
    <source>
        <dbReference type="SAM" id="MobiDB-lite"/>
    </source>
</evidence>
<dbReference type="SUPFAM" id="SSF52540">
    <property type="entry name" value="P-loop containing nucleoside triphosphate hydrolases"/>
    <property type="match status" value="1"/>
</dbReference>
<dbReference type="EMBL" id="JBIATK010000015">
    <property type="protein sequence ID" value="MFF4027479.1"/>
    <property type="molecule type" value="Genomic_DNA"/>
</dbReference>
<keyword evidence="4" id="KW-1185">Reference proteome</keyword>
<dbReference type="PANTHER" id="PTHR43384:SF14">
    <property type="entry name" value="ESX-1 SECRETION-ASSOCIATED PROTEIN ESPI"/>
    <property type="match status" value="1"/>
</dbReference>
<feature type="region of interest" description="Disordered" evidence="1">
    <location>
        <begin position="1"/>
        <end position="312"/>
    </location>
</feature>
<dbReference type="InterPro" id="IPR025669">
    <property type="entry name" value="AAA_dom"/>
</dbReference>
<dbReference type="Proteomes" id="UP001602089">
    <property type="component" value="Unassembled WGS sequence"/>
</dbReference>
<accession>A0ABW6TMY1</accession>
<dbReference type="Pfam" id="PF13614">
    <property type="entry name" value="AAA_31"/>
    <property type="match status" value="1"/>
</dbReference>
<proteinExistence type="predicted"/>
<gene>
    <name evidence="3" type="ORF">ACFYY5_31985</name>
</gene>
<dbReference type="PANTHER" id="PTHR43384">
    <property type="entry name" value="SEPTUM SITE-DETERMINING PROTEIN MIND HOMOLOG, CHLOROPLASTIC-RELATED"/>
    <property type="match status" value="1"/>
</dbReference>
<organism evidence="3 4">
    <name type="scientific">Nocardia elegans</name>
    <dbReference type="NCBI Taxonomy" id="300029"/>
    <lineage>
        <taxon>Bacteria</taxon>
        <taxon>Bacillati</taxon>
        <taxon>Actinomycetota</taxon>
        <taxon>Actinomycetes</taxon>
        <taxon>Mycobacteriales</taxon>
        <taxon>Nocardiaceae</taxon>
        <taxon>Nocardia</taxon>
    </lineage>
</organism>
<evidence type="ECO:0000313" key="4">
    <source>
        <dbReference type="Proteomes" id="UP001602089"/>
    </source>
</evidence>
<comment type="caution">
    <text evidence="3">The sequence shown here is derived from an EMBL/GenBank/DDBJ whole genome shotgun (WGS) entry which is preliminary data.</text>
</comment>
<reference evidence="3 4" key="1">
    <citation type="submission" date="2024-10" db="EMBL/GenBank/DDBJ databases">
        <title>The Natural Products Discovery Center: Release of the First 8490 Sequenced Strains for Exploring Actinobacteria Biosynthetic Diversity.</title>
        <authorList>
            <person name="Kalkreuter E."/>
            <person name="Kautsar S.A."/>
            <person name="Yang D."/>
            <person name="Bader C.D."/>
            <person name="Teijaro C.N."/>
            <person name="Fluegel L."/>
            <person name="Davis C.M."/>
            <person name="Simpson J.R."/>
            <person name="Lauterbach L."/>
            <person name="Steele A.D."/>
            <person name="Gui C."/>
            <person name="Meng S."/>
            <person name="Li G."/>
            <person name="Viehrig K."/>
            <person name="Ye F."/>
            <person name="Su P."/>
            <person name="Kiefer A.F."/>
            <person name="Nichols A."/>
            <person name="Cepeda A.J."/>
            <person name="Yan W."/>
            <person name="Fan B."/>
            <person name="Jiang Y."/>
            <person name="Adhikari A."/>
            <person name="Zheng C.-J."/>
            <person name="Schuster L."/>
            <person name="Cowan T.M."/>
            <person name="Smanski M.J."/>
            <person name="Chevrette M.G."/>
            <person name="De Carvalho L.P.S."/>
            <person name="Shen B."/>
        </authorList>
    </citation>
    <scope>NUCLEOTIDE SEQUENCE [LARGE SCALE GENOMIC DNA]</scope>
    <source>
        <strain evidence="3 4">NPDC001867</strain>
    </source>
</reference>
<name>A0ABW6TMY1_9NOCA</name>
<dbReference type="InterPro" id="IPR027417">
    <property type="entry name" value="P-loop_NTPase"/>
</dbReference>
<evidence type="ECO:0000313" key="3">
    <source>
        <dbReference type="EMBL" id="MFF4027479.1"/>
    </source>
</evidence>
<feature type="domain" description="AAA" evidence="2">
    <location>
        <begin position="387"/>
        <end position="544"/>
    </location>
</feature>
<feature type="compositionally biased region" description="Low complexity" evidence="1">
    <location>
        <begin position="52"/>
        <end position="99"/>
    </location>
</feature>
<sequence>MNRAPDTNGHTAESVRARGGYDAYFTPIPESAERAGAAEMTNDDMPRSASRPDAAPTSAGSAAAAAQPISPSVGAPQPATGPTGTPAPGGVAVPPAGAAFARESYGGFGDLRASGERNPAPGGSSNTGAPRPDSGTTNTTVGQQNTTSGPVANPAQAGAAHAATAAPQGSTTAPRTPTAASQSAAAPQTSAAAPQTAAPQTAAPQTAAPQTAAPQTAAPQTAVSQTGAPATSTSAPAPASTSATGATHAGTPATYAAVQPDSPSATGQGTTAAWTASAEQTSWTPQPATPESRPAAWQQPQASGSQLPDRLSQAEAAARVEVLPATLTSMDLLADITAARRAQLKSTSGMRGALNKVGFNLGLSPAEQRTEDRRARIRRQLNAPYQIAVISVKGGVGRTTIAATLGSTFAGLRPDRVVAVDANPDFGDLPSRTAPHPYGLTLRDMAQAANLDAFSAVHSFTSINNADLAVLASPWSTESIEALSGREFGVAVETLRRHYNLLVVDCGTGVLDSITQMVLKTSDAIVVVTPPTVGGVKGAVATLNWLNSHGLQHLIAGSVVAIVHQQPVKPTVEVEQIEKLFATAQRPTRVVPYDEHLAEGGEIDLRLLDKTTLLAFEELAAGLGDGFPGYPGAATSGARR</sequence>
<feature type="compositionally biased region" description="Low complexity" evidence="1">
    <location>
        <begin position="264"/>
        <end position="278"/>
    </location>
</feature>